<dbReference type="InterPro" id="IPR050738">
    <property type="entry name" value="Sulfatase"/>
</dbReference>
<proteinExistence type="inferred from homology"/>
<keyword evidence="2" id="KW-0378">Hydrolase</keyword>
<evidence type="ECO:0000313" key="6">
    <source>
        <dbReference type="Proteomes" id="UP001209713"/>
    </source>
</evidence>
<evidence type="ECO:0000256" key="2">
    <source>
        <dbReference type="ARBA" id="ARBA00022801"/>
    </source>
</evidence>
<dbReference type="SUPFAM" id="SSF53649">
    <property type="entry name" value="Alkaline phosphatase-like"/>
    <property type="match status" value="1"/>
</dbReference>
<organism evidence="5 6">
    <name type="scientific">Marinomonas sargassi</name>
    <dbReference type="NCBI Taxonomy" id="2984494"/>
    <lineage>
        <taxon>Bacteria</taxon>
        <taxon>Pseudomonadati</taxon>
        <taxon>Pseudomonadota</taxon>
        <taxon>Gammaproteobacteria</taxon>
        <taxon>Oceanospirillales</taxon>
        <taxon>Oceanospirillaceae</taxon>
        <taxon>Marinomonas</taxon>
    </lineage>
</organism>
<keyword evidence="3" id="KW-0732">Signal</keyword>
<gene>
    <name evidence="5" type="ORF">OFY17_12810</name>
</gene>
<evidence type="ECO:0000256" key="3">
    <source>
        <dbReference type="SAM" id="SignalP"/>
    </source>
</evidence>
<feature type="domain" description="Sulfatase N-terminal" evidence="4">
    <location>
        <begin position="46"/>
        <end position="345"/>
    </location>
</feature>
<evidence type="ECO:0000256" key="1">
    <source>
        <dbReference type="ARBA" id="ARBA00008779"/>
    </source>
</evidence>
<feature type="signal peptide" evidence="3">
    <location>
        <begin position="1"/>
        <end position="38"/>
    </location>
</feature>
<dbReference type="InterPro" id="IPR000917">
    <property type="entry name" value="Sulfatase_N"/>
</dbReference>
<dbReference type="RefSeq" id="WP_263531130.1">
    <property type="nucleotide sequence ID" value="NZ_JAOVZB010000006.1"/>
</dbReference>
<accession>A0ABT2YV13</accession>
<evidence type="ECO:0000313" key="5">
    <source>
        <dbReference type="EMBL" id="MCV2403747.1"/>
    </source>
</evidence>
<comment type="similarity">
    <text evidence="1">Belongs to the sulfatase family.</text>
</comment>
<dbReference type="EMBL" id="JAOVZB010000006">
    <property type="protein sequence ID" value="MCV2403747.1"/>
    <property type="molecule type" value="Genomic_DNA"/>
</dbReference>
<dbReference type="PANTHER" id="PTHR42693:SF53">
    <property type="entry name" value="ENDO-4-O-SULFATASE"/>
    <property type="match status" value="1"/>
</dbReference>
<name>A0ABT2YV13_9GAMM</name>
<dbReference type="Proteomes" id="UP001209713">
    <property type="component" value="Unassembled WGS sequence"/>
</dbReference>
<reference evidence="5 6" key="1">
    <citation type="submission" date="2022-10" db="EMBL/GenBank/DDBJ databases">
        <title>Marinomonas transparenta sp. nov. and Marinomonas sargassi sp. nov., isolated from marine alga (Sargassum natans (L.) Gaillon).</title>
        <authorList>
            <person name="Wang Y."/>
        </authorList>
    </citation>
    <scope>NUCLEOTIDE SEQUENCE [LARGE SCALE GENOMIC DNA]</scope>
    <source>
        <strain evidence="5 6">C2222</strain>
    </source>
</reference>
<sequence>MKCLSITELKRAESKFLINKTKFFLAASLLFSASVVHANIAHANSPNFLLIIADDLGVDALGSYNVSNNTANTPNLDKLAKSGLSFENFWVTPACTTTRAALISGQHGYSSTVEYVPAVMPSNTKTLQQRLKQEDLPEKYATGIFGKWHLGGGRPDLNHPSQFGVDTYGGNLFNLEDYNDWTLTQNGQQSNEKGYHTSVVTDLAIDFIQANQASPWFAWVAYSAPHSPFHEPPANLISSSTPTRSPTDKYQAMIEAMDTEIGRLIDAVPKEDQDNTYIVFIGDNGTPRRVRDKQVFDKDHVKGTLYEGGIRTPLIVSGAGVTRQGERDGSLVNATDVFATFTSLALANEAPINVPSSSISFAQRLTNAEAQPSREYNYSEWRTRKTDISWTVRNADYKVIQHHDGKTELFASNDINEITPLKDASLEASLLSIGEAIRAGEFY</sequence>
<feature type="chain" id="PRO_5046153745" evidence="3">
    <location>
        <begin position="39"/>
        <end position="443"/>
    </location>
</feature>
<dbReference type="PANTHER" id="PTHR42693">
    <property type="entry name" value="ARYLSULFATASE FAMILY MEMBER"/>
    <property type="match status" value="1"/>
</dbReference>
<keyword evidence="6" id="KW-1185">Reference proteome</keyword>
<evidence type="ECO:0000259" key="4">
    <source>
        <dbReference type="Pfam" id="PF00884"/>
    </source>
</evidence>
<dbReference type="InterPro" id="IPR017850">
    <property type="entry name" value="Alkaline_phosphatase_core_sf"/>
</dbReference>
<protein>
    <submittedName>
        <fullName evidence="5">Sulfatase-like hydrolase/transferase</fullName>
    </submittedName>
</protein>
<dbReference type="Gene3D" id="3.40.720.10">
    <property type="entry name" value="Alkaline Phosphatase, subunit A"/>
    <property type="match status" value="1"/>
</dbReference>
<comment type="caution">
    <text evidence="5">The sequence shown here is derived from an EMBL/GenBank/DDBJ whole genome shotgun (WGS) entry which is preliminary data.</text>
</comment>
<dbReference type="Pfam" id="PF00884">
    <property type="entry name" value="Sulfatase"/>
    <property type="match status" value="1"/>
</dbReference>